<gene>
    <name evidence="2" type="ORF">QRD43_02740</name>
</gene>
<reference evidence="2 3" key="1">
    <citation type="submission" date="2023-06" db="EMBL/GenBank/DDBJ databases">
        <title>Pelomonas sp. APW6 16S ribosomal RNA gene genome sequencing and assembly.</title>
        <authorList>
            <person name="Woo H."/>
        </authorList>
    </citation>
    <scope>NUCLEOTIDE SEQUENCE [LARGE SCALE GENOMIC DNA]</scope>
    <source>
        <strain evidence="2 3">APW6</strain>
    </source>
</reference>
<dbReference type="EMBL" id="JASVDS010000001">
    <property type="protein sequence ID" value="MDL5030811.1"/>
    <property type="molecule type" value="Genomic_DNA"/>
</dbReference>
<feature type="chain" id="PRO_5045958813" evidence="1">
    <location>
        <begin position="24"/>
        <end position="134"/>
    </location>
</feature>
<proteinExistence type="predicted"/>
<evidence type="ECO:0000313" key="3">
    <source>
        <dbReference type="Proteomes" id="UP001238603"/>
    </source>
</evidence>
<evidence type="ECO:0000313" key="2">
    <source>
        <dbReference type="EMBL" id="MDL5030811.1"/>
    </source>
</evidence>
<keyword evidence="3" id="KW-1185">Reference proteome</keyword>
<organism evidence="2 3">
    <name type="scientific">Roseateles subflavus</name>
    <dbReference type="NCBI Taxonomy" id="3053353"/>
    <lineage>
        <taxon>Bacteria</taxon>
        <taxon>Pseudomonadati</taxon>
        <taxon>Pseudomonadota</taxon>
        <taxon>Betaproteobacteria</taxon>
        <taxon>Burkholderiales</taxon>
        <taxon>Sphaerotilaceae</taxon>
        <taxon>Roseateles</taxon>
    </lineage>
</organism>
<dbReference type="Proteomes" id="UP001238603">
    <property type="component" value="Unassembled WGS sequence"/>
</dbReference>
<feature type="signal peptide" evidence="1">
    <location>
        <begin position="1"/>
        <end position="23"/>
    </location>
</feature>
<accession>A0ABT7LD81</accession>
<keyword evidence="1" id="KW-0732">Signal</keyword>
<sequence>MTALSSRLALAAALTLAGSTALAAPAEETLSLKFQAAGGDAAGTLQIQFVGYRDQRCPANVHCISAGTAQAMVWVQPNEGEGQLVTLPWSEEAVSAGGYRLKLKSLEPRPDTRKPPNPADYRVVIVLQKLAGKP</sequence>
<name>A0ABT7LD81_9BURK</name>
<protein>
    <submittedName>
        <fullName evidence="2">Uncharacterized protein</fullName>
    </submittedName>
</protein>
<dbReference type="RefSeq" id="WP_285980938.1">
    <property type="nucleotide sequence ID" value="NZ_JASVDS010000001.1"/>
</dbReference>
<evidence type="ECO:0000256" key="1">
    <source>
        <dbReference type="SAM" id="SignalP"/>
    </source>
</evidence>
<comment type="caution">
    <text evidence="2">The sequence shown here is derived from an EMBL/GenBank/DDBJ whole genome shotgun (WGS) entry which is preliminary data.</text>
</comment>